<dbReference type="InterPro" id="IPR045863">
    <property type="entry name" value="CorA_TM1_TM2"/>
</dbReference>
<dbReference type="AlphaFoldDB" id="A0A8H5K5U1"/>
<dbReference type="GO" id="GO:0046873">
    <property type="term" value="F:metal ion transmembrane transporter activity"/>
    <property type="evidence" value="ECO:0007669"/>
    <property type="project" value="InterPro"/>
</dbReference>
<evidence type="ECO:0000313" key="10">
    <source>
        <dbReference type="EMBL" id="KAF5565606.1"/>
    </source>
</evidence>
<comment type="caution">
    <text evidence="10">The sequence shown here is derived from an EMBL/GenBank/DDBJ whole genome shotgun (WGS) entry which is preliminary data.</text>
</comment>
<dbReference type="Gene3D" id="1.20.58.340">
    <property type="entry name" value="Magnesium transport protein CorA, transmembrane region"/>
    <property type="match status" value="1"/>
</dbReference>
<dbReference type="PANTHER" id="PTHR24198">
    <property type="entry name" value="ANKYRIN REPEAT AND PROTEIN KINASE DOMAIN-CONTAINING PROTEIN"/>
    <property type="match status" value="1"/>
</dbReference>
<keyword evidence="5 7" id="KW-0040">ANK repeat</keyword>
<feature type="repeat" description="ANK" evidence="7">
    <location>
        <begin position="319"/>
        <end position="351"/>
    </location>
</feature>
<feature type="transmembrane region" description="Helical" evidence="9">
    <location>
        <begin position="900"/>
        <end position="924"/>
    </location>
</feature>
<keyword evidence="4 9" id="KW-1133">Transmembrane helix</keyword>
<dbReference type="SUPFAM" id="SSF144083">
    <property type="entry name" value="Magnesium transport protein CorA, transmembrane region"/>
    <property type="match status" value="1"/>
</dbReference>
<evidence type="ECO:0000256" key="5">
    <source>
        <dbReference type="ARBA" id="ARBA00023043"/>
    </source>
</evidence>
<dbReference type="Proteomes" id="UP000582016">
    <property type="component" value="Unassembled WGS sequence"/>
</dbReference>
<sequence length="956" mass="108532">MAFVLESYTYLVLIFLLEVLVYLENLWLIMYKEDEIWHAVIYGNDGDARKIFEDLTNTPEERGTPSYSVSSNNPRAASISDEIEAGALFHRPKTKLQKAVETDVVEHGVSRRSRRYDMAVQARLEAIADRLANSSRRLTKKESERVEECSISKVSILWMAIHRKHKSDVDYLLTERNQKLDMGNTFRQKTILHKAVSEGDCNLVRDILEKSLSASPDTYINAGDDVSRTALHDLVCKPIRPFANHNIELDNDLKVFGLLLEHGASIDALDELFMTPLHLLFSRALFWKDLTEVDRQYVFIILLDSLLLGGAEVQTKDTEGNTPLHIACELQNHKAIEKLILNGADPETLNRDGKTPRRAFLDSQGSDKEFWRRMTVLSRQKQNIGAEVYAPLRKPSQSYERITKAKMAICDKSPVYCRYQRNDPNTETSNPLLWTAGDISVSDVLYPKSLTTDTTFLAKCVNECQLAWDDIFQQTREVGHTAEDGLEQESVAKRSVAVDTSVALAENSWVWVNFPANNATWIKRMSKDTAKSSKHDDGENTQTKPMVSLAIPFIDIEVQPWGLSTATPGEEAYPSFTGLDGVQMPQTLDQTSFNAESLSKLRCKENQVIYRWSEKQGSAQLGQLPLEWRVRDPFSKLASLLRKMRRRAERYESKEARSSSLGRTGRAGGGEGADYSARMQSIRKERCPKWLMVRQLWLWKLNDGTVITAIPSRRTMCMADELLEAIRESNLHGVSSGDELMKHIVKETITFPNKFMRAGLGEHILNIFEGEIASEADEEATFYNNFTQNDWDSKHANKAINCTWRVKDIRDELGLIEKVFLSQLEVVKQFAKILTPPQAKTTSDPDYIRTLVAELEGMIKRIKSMDNDAATTLESLNNITQAMLAQASLKEAESARLMNFIILPFTIVTVIFTPLSFMTSLFAVNSDGFPHNEEGELRIPSDWFWWRMGMYISGRA</sequence>
<protein>
    <recommendedName>
        <fullName evidence="12">Ankyrin repeat protein</fullName>
    </recommendedName>
</protein>
<evidence type="ECO:0000256" key="3">
    <source>
        <dbReference type="ARBA" id="ARBA00022737"/>
    </source>
</evidence>
<dbReference type="OrthoDB" id="341259at2759"/>
<accession>A0A8H5K5U1</accession>
<evidence type="ECO:0000256" key="7">
    <source>
        <dbReference type="PROSITE-ProRule" id="PRU00023"/>
    </source>
</evidence>
<evidence type="ECO:0000256" key="8">
    <source>
        <dbReference type="SAM" id="MobiDB-lite"/>
    </source>
</evidence>
<dbReference type="SUPFAM" id="SSF48403">
    <property type="entry name" value="Ankyrin repeat"/>
    <property type="match status" value="1"/>
</dbReference>
<dbReference type="EMBL" id="JAAOAQ010000127">
    <property type="protein sequence ID" value="KAF5565606.1"/>
    <property type="molecule type" value="Genomic_DNA"/>
</dbReference>
<dbReference type="PROSITE" id="PS50088">
    <property type="entry name" value="ANK_REPEAT"/>
    <property type="match status" value="1"/>
</dbReference>
<feature type="region of interest" description="Disordered" evidence="8">
    <location>
        <begin position="651"/>
        <end position="674"/>
    </location>
</feature>
<dbReference type="InterPro" id="IPR036770">
    <property type="entry name" value="Ankyrin_rpt-contain_sf"/>
</dbReference>
<dbReference type="InterPro" id="IPR002523">
    <property type="entry name" value="MgTranspt_CorA/ZnTranspt_ZntB"/>
</dbReference>
<evidence type="ECO:0000256" key="9">
    <source>
        <dbReference type="SAM" id="Phobius"/>
    </source>
</evidence>
<dbReference type="PANTHER" id="PTHR24198:SF165">
    <property type="entry name" value="ANKYRIN REPEAT-CONTAINING PROTEIN-RELATED"/>
    <property type="match status" value="1"/>
</dbReference>
<dbReference type="Pfam" id="PF00023">
    <property type="entry name" value="Ank"/>
    <property type="match status" value="1"/>
</dbReference>
<gene>
    <name evidence="10" type="ORF">FPHYL_4160</name>
</gene>
<comment type="subcellular location">
    <subcellularLocation>
        <location evidence="1">Membrane</location>
        <topology evidence="1">Multi-pass membrane protein</topology>
    </subcellularLocation>
</comment>
<evidence type="ECO:0000256" key="6">
    <source>
        <dbReference type="ARBA" id="ARBA00023136"/>
    </source>
</evidence>
<keyword evidence="6 9" id="KW-0472">Membrane</keyword>
<keyword evidence="11" id="KW-1185">Reference proteome</keyword>
<evidence type="ECO:0000313" key="11">
    <source>
        <dbReference type="Proteomes" id="UP000582016"/>
    </source>
</evidence>
<keyword evidence="3" id="KW-0677">Repeat</keyword>
<evidence type="ECO:0000256" key="4">
    <source>
        <dbReference type="ARBA" id="ARBA00022989"/>
    </source>
</evidence>
<evidence type="ECO:0000256" key="2">
    <source>
        <dbReference type="ARBA" id="ARBA00022692"/>
    </source>
</evidence>
<dbReference type="Pfam" id="PF01544">
    <property type="entry name" value="CorA"/>
    <property type="match status" value="1"/>
</dbReference>
<name>A0A8H5K5U1_9HYPO</name>
<evidence type="ECO:0008006" key="12">
    <source>
        <dbReference type="Google" id="ProtNLM"/>
    </source>
</evidence>
<dbReference type="GO" id="GO:0016020">
    <property type="term" value="C:membrane"/>
    <property type="evidence" value="ECO:0007669"/>
    <property type="project" value="UniProtKB-SubCell"/>
</dbReference>
<reference evidence="10 11" key="1">
    <citation type="submission" date="2020-05" db="EMBL/GenBank/DDBJ databases">
        <title>Identification and distribution of gene clusters putatively required for synthesis of sphingolipid metabolism inhibitors in phylogenetically diverse species of the filamentous fungus Fusarium.</title>
        <authorList>
            <person name="Kim H.-S."/>
            <person name="Busman M."/>
            <person name="Brown D.W."/>
            <person name="Divon H."/>
            <person name="Uhlig S."/>
            <person name="Proctor R.H."/>
        </authorList>
    </citation>
    <scope>NUCLEOTIDE SEQUENCE [LARGE SCALE GENOMIC DNA]</scope>
    <source>
        <strain evidence="10 11">NRRL 13617</strain>
    </source>
</reference>
<dbReference type="PROSITE" id="PS50297">
    <property type="entry name" value="ANK_REP_REGION"/>
    <property type="match status" value="1"/>
</dbReference>
<dbReference type="Gene3D" id="1.25.40.20">
    <property type="entry name" value="Ankyrin repeat-containing domain"/>
    <property type="match status" value="1"/>
</dbReference>
<dbReference type="GO" id="GO:0005737">
    <property type="term" value="C:cytoplasm"/>
    <property type="evidence" value="ECO:0007669"/>
    <property type="project" value="TreeGrafter"/>
</dbReference>
<organism evidence="10 11">
    <name type="scientific">Fusarium phyllophilum</name>
    <dbReference type="NCBI Taxonomy" id="47803"/>
    <lineage>
        <taxon>Eukaryota</taxon>
        <taxon>Fungi</taxon>
        <taxon>Dikarya</taxon>
        <taxon>Ascomycota</taxon>
        <taxon>Pezizomycotina</taxon>
        <taxon>Sordariomycetes</taxon>
        <taxon>Hypocreomycetidae</taxon>
        <taxon>Hypocreales</taxon>
        <taxon>Nectriaceae</taxon>
        <taxon>Fusarium</taxon>
        <taxon>Fusarium fujikuroi species complex</taxon>
    </lineage>
</organism>
<evidence type="ECO:0000256" key="1">
    <source>
        <dbReference type="ARBA" id="ARBA00004141"/>
    </source>
</evidence>
<keyword evidence="2 9" id="KW-0812">Transmembrane</keyword>
<feature type="transmembrane region" description="Helical" evidence="9">
    <location>
        <begin position="12"/>
        <end position="31"/>
    </location>
</feature>
<proteinExistence type="predicted"/>
<dbReference type="InterPro" id="IPR002110">
    <property type="entry name" value="Ankyrin_rpt"/>
</dbReference>
<dbReference type="SMART" id="SM00248">
    <property type="entry name" value="ANK"/>
    <property type="match status" value="4"/>
</dbReference>